<dbReference type="EMBL" id="JAHESE010000003">
    <property type="protein sequence ID" value="MBT1707654.1"/>
    <property type="molecule type" value="Genomic_DNA"/>
</dbReference>
<organism evidence="1 2">
    <name type="scientific">Dawidia cretensis</name>
    <dbReference type="NCBI Taxonomy" id="2782350"/>
    <lineage>
        <taxon>Bacteria</taxon>
        <taxon>Pseudomonadati</taxon>
        <taxon>Bacteroidota</taxon>
        <taxon>Cytophagia</taxon>
        <taxon>Cytophagales</taxon>
        <taxon>Chryseotaleaceae</taxon>
        <taxon>Dawidia</taxon>
    </lineage>
</organism>
<protein>
    <submittedName>
        <fullName evidence="1">Uncharacterized protein</fullName>
    </submittedName>
</protein>
<dbReference type="AlphaFoldDB" id="A0AAP2GNW6"/>
<comment type="caution">
    <text evidence="1">The sequence shown here is derived from an EMBL/GenBank/DDBJ whole genome shotgun (WGS) entry which is preliminary data.</text>
</comment>
<evidence type="ECO:0000313" key="2">
    <source>
        <dbReference type="Proteomes" id="UP001319080"/>
    </source>
</evidence>
<proteinExistence type="predicted"/>
<name>A0AAP2GNW6_9BACT</name>
<reference evidence="1 2" key="1">
    <citation type="submission" date="2021-05" db="EMBL/GenBank/DDBJ databases">
        <title>A Polyphasic approach of four new species of the genus Ohtaekwangia: Ohtaekwangia histidinii sp. nov., Ohtaekwangia cretensis sp. nov., Ohtaekwangia indiensis sp. nov., Ohtaekwangia reichenbachii sp. nov. from diverse environment.</title>
        <authorList>
            <person name="Octaviana S."/>
        </authorList>
    </citation>
    <scope>NUCLEOTIDE SEQUENCE [LARGE SCALE GENOMIC DNA]</scope>
    <source>
        <strain evidence="1 2">PWU5</strain>
    </source>
</reference>
<accession>A0AAP2GNW6</accession>
<keyword evidence="2" id="KW-1185">Reference proteome</keyword>
<dbReference type="Proteomes" id="UP001319080">
    <property type="component" value="Unassembled WGS sequence"/>
</dbReference>
<dbReference type="RefSeq" id="WP_254083246.1">
    <property type="nucleotide sequence ID" value="NZ_JAHESE010000003.1"/>
</dbReference>
<gene>
    <name evidence="1" type="ORF">KK062_05445</name>
</gene>
<sequence length="144" mass="16564">MQVVKVTLEKEYKFMYENFVVSTQHALYLLLEKKGGRVSALKFDFLYFKYGTPNDEGIGSHPMAKFGLGFYDLFLVKESSWIAELSQQRKGNTAWDLYRGCDHYIATFKDVTLDVVSRGFEEITMSMEELLDLITKEAESLSAD</sequence>
<evidence type="ECO:0000313" key="1">
    <source>
        <dbReference type="EMBL" id="MBT1707654.1"/>
    </source>
</evidence>